<proteinExistence type="predicted"/>
<keyword evidence="1" id="KW-0378">Hydrolase</keyword>
<dbReference type="Gene3D" id="3.60.15.10">
    <property type="entry name" value="Ribonuclease Z/Hydroxyacylglutathione hydrolase-like"/>
    <property type="match status" value="1"/>
</dbReference>
<gene>
    <name evidence="3" type="ORF">H4075_10400</name>
</gene>
<evidence type="ECO:0000313" key="3">
    <source>
        <dbReference type="EMBL" id="QNA46554.1"/>
    </source>
</evidence>
<accession>A0A7G5XM51</accession>
<reference evidence="4" key="1">
    <citation type="submission" date="2020-08" db="EMBL/GenBank/DDBJ databases">
        <title>Lacibacter sp. S13-6-6 genome sequencing.</title>
        <authorList>
            <person name="Jin L."/>
        </authorList>
    </citation>
    <scope>NUCLEOTIDE SEQUENCE [LARGE SCALE GENOMIC DNA]</scope>
    <source>
        <strain evidence="4">S13-6-6</strain>
    </source>
</reference>
<dbReference type="InterPro" id="IPR050114">
    <property type="entry name" value="UPF0173_UPF0282_UlaG_hydrolase"/>
</dbReference>
<dbReference type="PANTHER" id="PTHR43546:SF9">
    <property type="entry name" value="L-ASCORBATE-6-PHOSPHATE LACTONASE ULAG-RELATED"/>
    <property type="match status" value="1"/>
</dbReference>
<dbReference type="AlphaFoldDB" id="A0A7G5XM51"/>
<dbReference type="Pfam" id="PF12706">
    <property type="entry name" value="Lactamase_B_2"/>
    <property type="match status" value="1"/>
</dbReference>
<protein>
    <submittedName>
        <fullName evidence="3">MBL fold metallo-hydrolase</fullName>
    </submittedName>
</protein>
<dbReference type="InterPro" id="IPR001279">
    <property type="entry name" value="Metallo-B-lactamas"/>
</dbReference>
<dbReference type="EMBL" id="CP060007">
    <property type="protein sequence ID" value="QNA46554.1"/>
    <property type="molecule type" value="Genomic_DNA"/>
</dbReference>
<dbReference type="InterPro" id="IPR036866">
    <property type="entry name" value="RibonucZ/Hydroxyglut_hydro"/>
</dbReference>
<dbReference type="SUPFAM" id="SSF56281">
    <property type="entry name" value="Metallo-hydrolase/oxidoreductase"/>
    <property type="match status" value="1"/>
</dbReference>
<evidence type="ECO:0000313" key="4">
    <source>
        <dbReference type="Proteomes" id="UP000515344"/>
    </source>
</evidence>
<feature type="domain" description="Metallo-beta-lactamase" evidence="2">
    <location>
        <begin position="23"/>
        <end position="217"/>
    </location>
</feature>
<keyword evidence="4" id="KW-1185">Reference proteome</keyword>
<evidence type="ECO:0000259" key="2">
    <source>
        <dbReference type="Pfam" id="PF12706"/>
    </source>
</evidence>
<sequence length="254" mass="28465">MKTDIQLLRNATVVINTTGLQLLVDPMFSAKEHLDPIPWSDDRRNPLVDLPVSKEMLQNIINSTDVILLTHLHPDHWDEEAVALLPKTMQVICQPEDEPVLRAQGFCNLITTEQSLCNHVLVERVSAQHGHGELLDKLSPASGFVIQSPHQTIYVTGDTVWGESLKHNLQRFQPDVIIANSGAAQFSFGEPVTLNKEDVLQMLSACKPHATVVIVHMEAVNHCRLTRSELQDFLKPHQFTQTVLIPLDGEFIEV</sequence>
<organism evidence="3 4">
    <name type="scientific">Lacibacter sediminis</name>
    <dbReference type="NCBI Taxonomy" id="2760713"/>
    <lineage>
        <taxon>Bacteria</taxon>
        <taxon>Pseudomonadati</taxon>
        <taxon>Bacteroidota</taxon>
        <taxon>Chitinophagia</taxon>
        <taxon>Chitinophagales</taxon>
        <taxon>Chitinophagaceae</taxon>
        <taxon>Lacibacter</taxon>
    </lineage>
</organism>
<name>A0A7G5XM51_9BACT</name>
<dbReference type="Proteomes" id="UP000515344">
    <property type="component" value="Chromosome"/>
</dbReference>
<evidence type="ECO:0000256" key="1">
    <source>
        <dbReference type="ARBA" id="ARBA00022801"/>
    </source>
</evidence>
<dbReference type="GO" id="GO:0016787">
    <property type="term" value="F:hydrolase activity"/>
    <property type="evidence" value="ECO:0007669"/>
    <property type="project" value="UniProtKB-KW"/>
</dbReference>
<dbReference type="PANTHER" id="PTHR43546">
    <property type="entry name" value="UPF0173 METAL-DEPENDENT HYDROLASE MJ1163-RELATED"/>
    <property type="match status" value="1"/>
</dbReference>
<dbReference type="RefSeq" id="WP_182806446.1">
    <property type="nucleotide sequence ID" value="NZ_CP060007.1"/>
</dbReference>
<dbReference type="KEGG" id="lacs:H4075_10400"/>